<evidence type="ECO:0000313" key="9">
    <source>
        <dbReference type="EMBL" id="KAJ8043341.1"/>
    </source>
</evidence>
<dbReference type="OrthoDB" id="6576773at2759"/>
<gene>
    <name evidence="10" type="ORF">HOLleu_06857</name>
    <name evidence="9" type="ORF">HOLleu_10387</name>
</gene>
<evidence type="ECO:0000256" key="7">
    <source>
        <dbReference type="ARBA" id="ARBA00023242"/>
    </source>
</evidence>
<proteinExistence type="inferred from homology"/>
<dbReference type="GO" id="GO:0016787">
    <property type="term" value="F:hydrolase activity"/>
    <property type="evidence" value="ECO:0007669"/>
    <property type="project" value="UniProtKB-KW"/>
</dbReference>
<keyword evidence="5" id="KW-0479">Metal-binding</keyword>
<dbReference type="PANTHER" id="PTHR22930">
    <property type="match status" value="1"/>
</dbReference>
<evidence type="ECO:0000259" key="8">
    <source>
        <dbReference type="Pfam" id="PF13359"/>
    </source>
</evidence>
<evidence type="ECO:0000256" key="6">
    <source>
        <dbReference type="ARBA" id="ARBA00022801"/>
    </source>
</evidence>
<evidence type="ECO:0000313" key="11">
    <source>
        <dbReference type="Proteomes" id="UP001152320"/>
    </source>
</evidence>
<reference evidence="9" key="1">
    <citation type="submission" date="2021-10" db="EMBL/GenBank/DDBJ databases">
        <title>Tropical sea cucumber genome reveals ecological adaptation and Cuvierian tubules defense mechanism.</title>
        <authorList>
            <person name="Chen T."/>
        </authorList>
    </citation>
    <scope>NUCLEOTIDE SEQUENCE</scope>
    <source>
        <strain evidence="9">Nanhai2018</strain>
        <tissue evidence="9">Muscle</tissue>
    </source>
</reference>
<protein>
    <submittedName>
        <fullName evidence="9">Protein ALP1-like</fullName>
    </submittedName>
</protein>
<comment type="similarity">
    <text evidence="3">Belongs to the HARBI1 family.</text>
</comment>
<evidence type="ECO:0000256" key="4">
    <source>
        <dbReference type="ARBA" id="ARBA00022722"/>
    </source>
</evidence>
<keyword evidence="6" id="KW-0378">Hydrolase</keyword>
<keyword evidence="7" id="KW-0539">Nucleus</keyword>
<organism evidence="9 11">
    <name type="scientific">Holothuria leucospilota</name>
    <name type="common">Black long sea cucumber</name>
    <name type="synonym">Mertensiothuria leucospilota</name>
    <dbReference type="NCBI Taxonomy" id="206669"/>
    <lineage>
        <taxon>Eukaryota</taxon>
        <taxon>Metazoa</taxon>
        <taxon>Echinodermata</taxon>
        <taxon>Eleutherozoa</taxon>
        <taxon>Echinozoa</taxon>
        <taxon>Holothuroidea</taxon>
        <taxon>Aspidochirotacea</taxon>
        <taxon>Aspidochirotida</taxon>
        <taxon>Holothuriidae</taxon>
        <taxon>Holothuria</taxon>
    </lineage>
</organism>
<dbReference type="PANTHER" id="PTHR22930:SF269">
    <property type="entry name" value="NUCLEASE HARBI1-LIKE PROTEIN"/>
    <property type="match status" value="1"/>
</dbReference>
<accession>A0A9Q1CE84</accession>
<evidence type="ECO:0000256" key="3">
    <source>
        <dbReference type="ARBA" id="ARBA00006958"/>
    </source>
</evidence>
<dbReference type="Proteomes" id="UP001152320">
    <property type="component" value="Chromosome 2"/>
</dbReference>
<dbReference type="EMBL" id="JAIZAY010000002">
    <property type="protein sequence ID" value="KAJ8047769.1"/>
    <property type="molecule type" value="Genomic_DNA"/>
</dbReference>
<feature type="domain" description="DDE Tnp4" evidence="8">
    <location>
        <begin position="101"/>
        <end position="267"/>
    </location>
</feature>
<comment type="subcellular location">
    <subcellularLocation>
        <location evidence="2">Nucleus</location>
    </subcellularLocation>
</comment>
<dbReference type="GO" id="GO:0046872">
    <property type="term" value="F:metal ion binding"/>
    <property type="evidence" value="ECO:0007669"/>
    <property type="project" value="UniProtKB-KW"/>
</dbReference>
<comment type="cofactor">
    <cofactor evidence="1">
        <name>a divalent metal cation</name>
        <dbReference type="ChEBI" id="CHEBI:60240"/>
    </cofactor>
</comment>
<dbReference type="EMBL" id="JAIZAY010000004">
    <property type="protein sequence ID" value="KAJ8043341.1"/>
    <property type="molecule type" value="Genomic_DNA"/>
</dbReference>
<dbReference type="GO" id="GO:0004518">
    <property type="term" value="F:nuclease activity"/>
    <property type="evidence" value="ECO:0007669"/>
    <property type="project" value="UniProtKB-KW"/>
</dbReference>
<dbReference type="Proteomes" id="UP001152320">
    <property type="component" value="Chromosome 4"/>
</dbReference>
<dbReference type="AlphaFoldDB" id="A0A9Q1CE84"/>
<dbReference type="InterPro" id="IPR045249">
    <property type="entry name" value="HARBI1-like"/>
</dbReference>
<evidence type="ECO:0000256" key="2">
    <source>
        <dbReference type="ARBA" id="ARBA00004123"/>
    </source>
</evidence>
<evidence type="ECO:0000313" key="10">
    <source>
        <dbReference type="EMBL" id="KAJ8047769.1"/>
    </source>
</evidence>
<dbReference type="GO" id="GO:0005634">
    <property type="term" value="C:nucleus"/>
    <property type="evidence" value="ECO:0007669"/>
    <property type="project" value="UniProtKB-SubCell"/>
</dbReference>
<sequence>MTPGRPLISSSGYKSSHLYDITLLNLFIFRYLATGESYSSLAFQFRLGVTTISQIIPEVCDAIWKRMSPLYMKAPSSPEDWKFIAANFQQKWQFPFCLGAVDGKHVVMMKPWKSGSLYYNYKGTCSIVLMALVDANLQFIAIDTGSYGRSSDGGIFSRCPLGKRFTDGTFNFPPDDHFPGYEHIGKVPYVAVGDEAFPLLEHLLRPFPGRENTWEKQVFNYRLSRARRIVENAFGILTARFRVFHTKIAVSPQRANAVIKAACVLHNMLQRSSTPAMVTTLLQDAPELSGAGGLRNINHQGYHGRNDAVAVRNRYKQFFNEDDSCPWQNDHVRRGYDD</sequence>
<comment type="caution">
    <text evidence="9">The sequence shown here is derived from an EMBL/GenBank/DDBJ whole genome shotgun (WGS) entry which is preliminary data.</text>
</comment>
<name>A0A9Q1CE84_HOLLE</name>
<keyword evidence="11" id="KW-1185">Reference proteome</keyword>
<evidence type="ECO:0000256" key="5">
    <source>
        <dbReference type="ARBA" id="ARBA00022723"/>
    </source>
</evidence>
<keyword evidence="4" id="KW-0540">Nuclease</keyword>
<evidence type="ECO:0000256" key="1">
    <source>
        <dbReference type="ARBA" id="ARBA00001968"/>
    </source>
</evidence>
<dbReference type="InterPro" id="IPR027806">
    <property type="entry name" value="HARBI1_dom"/>
</dbReference>
<dbReference type="Pfam" id="PF13359">
    <property type="entry name" value="DDE_Tnp_4"/>
    <property type="match status" value="1"/>
</dbReference>